<keyword evidence="2" id="KW-1185">Reference proteome</keyword>
<organism evidence="1 2">
    <name type="scientific">Dibothriocephalus latus</name>
    <name type="common">Fish tapeworm</name>
    <name type="synonym">Diphyllobothrium latum</name>
    <dbReference type="NCBI Taxonomy" id="60516"/>
    <lineage>
        <taxon>Eukaryota</taxon>
        <taxon>Metazoa</taxon>
        <taxon>Spiralia</taxon>
        <taxon>Lophotrochozoa</taxon>
        <taxon>Platyhelminthes</taxon>
        <taxon>Cestoda</taxon>
        <taxon>Eucestoda</taxon>
        <taxon>Diphyllobothriidea</taxon>
        <taxon>Diphyllobothriidae</taxon>
        <taxon>Dibothriocephalus</taxon>
    </lineage>
</organism>
<proteinExistence type="predicted"/>
<accession>A0A3P6VBY1</accession>
<name>A0A3P6VBY1_DIBLA</name>
<dbReference type="EMBL" id="UYRU01044671">
    <property type="protein sequence ID" value="VDK87374.1"/>
    <property type="molecule type" value="Genomic_DNA"/>
</dbReference>
<gene>
    <name evidence="1" type="ORF">DILT_LOCUS4011</name>
</gene>
<protein>
    <submittedName>
        <fullName evidence="1">Uncharacterized protein</fullName>
    </submittedName>
</protein>
<dbReference type="AlphaFoldDB" id="A0A3P6VBY1"/>
<evidence type="ECO:0000313" key="2">
    <source>
        <dbReference type="Proteomes" id="UP000281553"/>
    </source>
</evidence>
<sequence>MVNWRLPGGTPPLLVLTFDVYQQPSVATTLFVAKVDIQKDQLAVFFPLPRKLNFQEDNIQTLPECQYLTLLNNDEGVIHIPSPEFWSVVSENQRLQPLPDHVSYIHLSTSFAFTSEEGSKAESETLYKSTSSSSDYILYF</sequence>
<dbReference type="Proteomes" id="UP000281553">
    <property type="component" value="Unassembled WGS sequence"/>
</dbReference>
<reference evidence="1 2" key="1">
    <citation type="submission" date="2018-11" db="EMBL/GenBank/DDBJ databases">
        <authorList>
            <consortium name="Pathogen Informatics"/>
        </authorList>
    </citation>
    <scope>NUCLEOTIDE SEQUENCE [LARGE SCALE GENOMIC DNA]</scope>
</reference>
<evidence type="ECO:0000313" key="1">
    <source>
        <dbReference type="EMBL" id="VDK87374.1"/>
    </source>
</evidence>